<evidence type="ECO:0000313" key="3">
    <source>
        <dbReference type="Proteomes" id="UP000471126"/>
    </source>
</evidence>
<dbReference type="Pfam" id="PF01636">
    <property type="entry name" value="APH"/>
    <property type="match status" value="1"/>
</dbReference>
<proteinExistence type="predicted"/>
<dbReference type="InterPro" id="IPR011009">
    <property type="entry name" value="Kinase-like_dom_sf"/>
</dbReference>
<gene>
    <name evidence="2" type="ORF">GCU54_07835</name>
</gene>
<protein>
    <recommendedName>
        <fullName evidence="1">Aminoglycoside phosphotransferase domain-containing protein</fullName>
    </recommendedName>
</protein>
<dbReference type="RefSeq" id="WP_163476086.1">
    <property type="nucleotide sequence ID" value="NZ_JAAGWE010000012.1"/>
</dbReference>
<dbReference type="InterPro" id="IPR002575">
    <property type="entry name" value="Aminoglycoside_PTrfase"/>
</dbReference>
<dbReference type="AlphaFoldDB" id="A0A6P0GFC4"/>
<evidence type="ECO:0000259" key="1">
    <source>
        <dbReference type="Pfam" id="PF01636"/>
    </source>
</evidence>
<dbReference type="Gene3D" id="3.90.1200.10">
    <property type="match status" value="1"/>
</dbReference>
<accession>A0A6P0GFC4</accession>
<dbReference type="Proteomes" id="UP000471126">
    <property type="component" value="Unassembled WGS sequence"/>
</dbReference>
<organism evidence="2 3">
    <name type="scientific">Geodermatophilus normandii</name>
    <dbReference type="NCBI Taxonomy" id="1137989"/>
    <lineage>
        <taxon>Bacteria</taxon>
        <taxon>Bacillati</taxon>
        <taxon>Actinomycetota</taxon>
        <taxon>Actinomycetes</taxon>
        <taxon>Geodermatophilales</taxon>
        <taxon>Geodermatophilaceae</taxon>
        <taxon>Geodermatophilus</taxon>
    </lineage>
</organism>
<dbReference type="EMBL" id="JAAGWE010000012">
    <property type="protein sequence ID" value="NEM05931.1"/>
    <property type="molecule type" value="Genomic_DNA"/>
</dbReference>
<evidence type="ECO:0000313" key="2">
    <source>
        <dbReference type="EMBL" id="NEM05931.1"/>
    </source>
</evidence>
<dbReference type="SUPFAM" id="SSF56112">
    <property type="entry name" value="Protein kinase-like (PK-like)"/>
    <property type="match status" value="1"/>
</dbReference>
<comment type="caution">
    <text evidence="2">The sequence shown here is derived from an EMBL/GenBank/DDBJ whole genome shotgun (WGS) entry which is preliminary data.</text>
</comment>
<feature type="domain" description="Aminoglycoside phosphotransferase" evidence="1">
    <location>
        <begin position="3"/>
        <end position="176"/>
    </location>
</feature>
<reference evidence="2 3" key="1">
    <citation type="submission" date="2019-12" db="EMBL/GenBank/DDBJ databases">
        <title>WGS of CPCC 203550 I12A-02606.</title>
        <authorList>
            <person name="Jiang Z."/>
        </authorList>
    </citation>
    <scope>NUCLEOTIDE SEQUENCE [LARGE SCALE GENOMIC DNA]</scope>
    <source>
        <strain evidence="2 3">I12A-02606</strain>
    </source>
</reference>
<name>A0A6P0GFC4_9ACTN</name>
<sequence length="277" mass="29706">MAVVKLDRSPGVEDRATHEQRVLRLVPPGPVTPRPLGAGQVGPVRWSAETVLSGRPLTQVLSDAGTPVREVLARVADWLGDVAAGTAADTGWSGTGPGDGVLALRGEATGLRPLLRELDGVPAVLTHGDLASGHNVLVDEGGRPAVLDWETARERGLPLLDLLPLLCWSLARARGDRDPHHEAARILDLATGRAPESAWLFDQVVRYARRLTLPPETVGRLALLAWGHQASMRTVRDERLTAAGLPVAPWTSVGELALRAWRDQVGPEWPAIRRALA</sequence>